<dbReference type="InterPro" id="IPR006664">
    <property type="entry name" value="OMP_bac"/>
</dbReference>
<evidence type="ECO:0000256" key="5">
    <source>
        <dbReference type="ARBA" id="ARBA00023237"/>
    </source>
</evidence>
<dbReference type="PANTHER" id="PTHR30329:SF21">
    <property type="entry name" value="LIPOPROTEIN YIAD-RELATED"/>
    <property type="match status" value="1"/>
</dbReference>
<sequence>MNHRVTAAVIWCCVLLTLTAVTGCSKKAVPGTAAYPSATTPAGPGAGGRYTPGGPIDEATWQKLGLRTEEERQRFLKEMDEFQNDDIYFEFDAYVLMDEAKAILDRKVDFLRRYPRVSVTIEGHCDERGTNDYNLALGERRANAAWQYLVNSGIEPSRLNMISYGEERPIALGHDEASWAKNRRAHFVVQF</sequence>
<evidence type="ECO:0000256" key="1">
    <source>
        <dbReference type="ARBA" id="ARBA00022618"/>
    </source>
</evidence>
<keyword evidence="6 8" id="KW-0449">Lipoprotein</keyword>
<name>A0A832A3S6_9BACT</name>
<keyword evidence="5 8" id="KW-0998">Cell outer membrane</keyword>
<evidence type="ECO:0000313" key="12">
    <source>
        <dbReference type="EMBL" id="HFK97376.1"/>
    </source>
</evidence>
<accession>A0A832A3S6</accession>
<dbReference type="Pfam" id="PF00691">
    <property type="entry name" value="OmpA"/>
    <property type="match status" value="1"/>
</dbReference>
<dbReference type="AlphaFoldDB" id="A0A832A3S6"/>
<dbReference type="InterPro" id="IPR014169">
    <property type="entry name" value="Pal_lipo_C"/>
</dbReference>
<comment type="caution">
    <text evidence="12">The sequence shown here is derived from an EMBL/GenBank/DDBJ whole genome shotgun (WGS) entry which is preliminary data.</text>
</comment>
<dbReference type="NCBIfam" id="TIGR02802">
    <property type="entry name" value="Pal_lipo"/>
    <property type="match status" value="1"/>
</dbReference>
<proteinExistence type="inferred from homology"/>
<dbReference type="InterPro" id="IPR039001">
    <property type="entry name" value="Pal"/>
</dbReference>
<dbReference type="PANTHER" id="PTHR30329">
    <property type="entry name" value="STATOR ELEMENT OF FLAGELLAR MOTOR COMPLEX"/>
    <property type="match status" value="1"/>
</dbReference>
<feature type="domain" description="OmpA-like" evidence="11">
    <location>
        <begin position="76"/>
        <end position="191"/>
    </location>
</feature>
<dbReference type="HAMAP" id="MF_02204">
    <property type="entry name" value="Pal"/>
    <property type="match status" value="1"/>
</dbReference>
<gene>
    <name evidence="8 12" type="primary">pal</name>
    <name evidence="12" type="ORF">ENS06_08665</name>
</gene>
<dbReference type="InterPro" id="IPR006665">
    <property type="entry name" value="OmpA-like"/>
</dbReference>
<dbReference type="InterPro" id="IPR050330">
    <property type="entry name" value="Bact_OuterMem_StrucFunc"/>
</dbReference>
<evidence type="ECO:0000256" key="2">
    <source>
        <dbReference type="ARBA" id="ARBA00022729"/>
    </source>
</evidence>
<dbReference type="Gene3D" id="3.30.1330.60">
    <property type="entry name" value="OmpA-like domain"/>
    <property type="match status" value="1"/>
</dbReference>
<evidence type="ECO:0000256" key="6">
    <source>
        <dbReference type="ARBA" id="ARBA00023288"/>
    </source>
</evidence>
<dbReference type="PROSITE" id="PS51257">
    <property type="entry name" value="PROKAR_LIPOPROTEIN"/>
    <property type="match status" value="1"/>
</dbReference>
<dbReference type="PROSITE" id="PS51123">
    <property type="entry name" value="OMPA_2"/>
    <property type="match status" value="1"/>
</dbReference>
<evidence type="ECO:0000256" key="7">
    <source>
        <dbReference type="ARBA" id="ARBA00023306"/>
    </source>
</evidence>
<evidence type="ECO:0000256" key="4">
    <source>
        <dbReference type="ARBA" id="ARBA00023139"/>
    </source>
</evidence>
<evidence type="ECO:0000256" key="8">
    <source>
        <dbReference type="HAMAP-Rule" id="MF_02204"/>
    </source>
</evidence>
<dbReference type="PRINTS" id="PR01021">
    <property type="entry name" value="OMPADOMAIN"/>
</dbReference>
<feature type="region of interest" description="Disordered" evidence="9">
    <location>
        <begin position="32"/>
        <end position="54"/>
    </location>
</feature>
<keyword evidence="3 8" id="KW-0472">Membrane</keyword>
<evidence type="ECO:0000256" key="10">
    <source>
        <dbReference type="SAM" id="SignalP"/>
    </source>
</evidence>
<comment type="similarity">
    <text evidence="8">Belongs to the Pal lipoprotein family.</text>
</comment>
<keyword evidence="2 8" id="KW-0732">Signal</keyword>
<dbReference type="SUPFAM" id="SSF103088">
    <property type="entry name" value="OmpA-like"/>
    <property type="match status" value="1"/>
</dbReference>
<keyword evidence="1" id="KW-0132">Cell division</keyword>
<evidence type="ECO:0000259" key="11">
    <source>
        <dbReference type="PROSITE" id="PS51123"/>
    </source>
</evidence>
<evidence type="ECO:0000256" key="9">
    <source>
        <dbReference type="SAM" id="MobiDB-lite"/>
    </source>
</evidence>
<evidence type="ECO:0000256" key="3">
    <source>
        <dbReference type="ARBA" id="ARBA00023136"/>
    </source>
</evidence>
<feature type="signal peptide" evidence="10">
    <location>
        <begin position="1"/>
        <end position="22"/>
    </location>
</feature>
<dbReference type="InterPro" id="IPR036737">
    <property type="entry name" value="OmpA-like_sf"/>
</dbReference>
<dbReference type="CDD" id="cd07185">
    <property type="entry name" value="OmpA_C-like"/>
    <property type="match status" value="1"/>
</dbReference>
<feature type="chain" id="PRO_5032816509" description="Peptidoglycan-associated lipoprotein" evidence="10">
    <location>
        <begin position="23"/>
        <end position="191"/>
    </location>
</feature>
<keyword evidence="4 8" id="KW-0564">Palmitate</keyword>
<dbReference type="GO" id="GO:0009279">
    <property type="term" value="C:cell outer membrane"/>
    <property type="evidence" value="ECO:0007669"/>
    <property type="project" value="UniProtKB-SubCell"/>
</dbReference>
<comment type="subcellular location">
    <subcellularLocation>
        <location evidence="8">Cell outer membrane</location>
        <topology evidence="8">Lipid-anchor</topology>
    </subcellularLocation>
</comment>
<dbReference type="GO" id="GO:0051301">
    <property type="term" value="P:cell division"/>
    <property type="evidence" value="ECO:0007669"/>
    <property type="project" value="UniProtKB-KW"/>
</dbReference>
<reference evidence="12" key="1">
    <citation type="journal article" date="2020" name="mSystems">
        <title>Genome- and Community-Level Interaction Insights into Carbon Utilization and Element Cycling Functions of Hydrothermarchaeota in Hydrothermal Sediment.</title>
        <authorList>
            <person name="Zhou Z."/>
            <person name="Liu Y."/>
            <person name="Xu W."/>
            <person name="Pan J."/>
            <person name="Luo Z.H."/>
            <person name="Li M."/>
        </authorList>
    </citation>
    <scope>NUCLEOTIDE SEQUENCE [LARGE SCALE GENOMIC DNA]</scope>
    <source>
        <strain evidence="12">SpSt-456</strain>
    </source>
</reference>
<dbReference type="EMBL" id="DSTK01000026">
    <property type="protein sequence ID" value="HFK97376.1"/>
    <property type="molecule type" value="Genomic_DNA"/>
</dbReference>
<keyword evidence="7" id="KW-0131">Cell cycle</keyword>
<feature type="compositionally biased region" description="Low complexity" evidence="9">
    <location>
        <begin position="32"/>
        <end position="43"/>
    </location>
</feature>
<organism evidence="12">
    <name type="scientific">Desulfacinum infernum</name>
    <dbReference type="NCBI Taxonomy" id="35837"/>
    <lineage>
        <taxon>Bacteria</taxon>
        <taxon>Pseudomonadati</taxon>
        <taxon>Thermodesulfobacteriota</taxon>
        <taxon>Syntrophobacteria</taxon>
        <taxon>Syntrophobacterales</taxon>
        <taxon>Syntrophobacteraceae</taxon>
        <taxon>Desulfacinum</taxon>
    </lineage>
</organism>
<protein>
    <recommendedName>
        <fullName evidence="8">Peptidoglycan-associated lipoprotein</fullName>
        <shortName evidence="8">PAL</shortName>
    </recommendedName>
</protein>